<sequence>MFYLDLFRALDQEQVRYLLIGGLALNIHGVERATMDIDLMLAMDSDNLKSFLRVAR</sequence>
<protein>
    <recommendedName>
        <fullName evidence="3">Nucleotidyl transferase AbiEii/AbiGii toxin family protein</fullName>
    </recommendedName>
</protein>
<keyword evidence="2" id="KW-1185">Reference proteome</keyword>
<evidence type="ECO:0000313" key="1">
    <source>
        <dbReference type="EMBL" id="CAG4885357.1"/>
    </source>
</evidence>
<evidence type="ECO:0000313" key="2">
    <source>
        <dbReference type="Proteomes" id="UP000742786"/>
    </source>
</evidence>
<dbReference type="SUPFAM" id="SSF81301">
    <property type="entry name" value="Nucleotidyltransferase"/>
    <property type="match status" value="1"/>
</dbReference>
<organism evidence="1 2">
    <name type="scientific">Georgfuchsia toluolica</name>
    <dbReference type="NCBI Taxonomy" id="424218"/>
    <lineage>
        <taxon>Bacteria</taxon>
        <taxon>Pseudomonadati</taxon>
        <taxon>Pseudomonadota</taxon>
        <taxon>Betaproteobacteria</taxon>
        <taxon>Nitrosomonadales</taxon>
        <taxon>Sterolibacteriaceae</taxon>
        <taxon>Georgfuchsia</taxon>
    </lineage>
</organism>
<evidence type="ECO:0008006" key="3">
    <source>
        <dbReference type="Google" id="ProtNLM"/>
    </source>
</evidence>
<dbReference type="Gene3D" id="3.30.460.40">
    <property type="match status" value="1"/>
</dbReference>
<dbReference type="EMBL" id="CAJQUM010000001">
    <property type="protein sequence ID" value="CAG4885357.1"/>
    <property type="molecule type" value="Genomic_DNA"/>
</dbReference>
<name>A0A916NAG0_9PROT</name>
<gene>
    <name evidence="1" type="ORF">GTOL_13240</name>
</gene>
<comment type="caution">
    <text evidence="1">The sequence shown here is derived from an EMBL/GenBank/DDBJ whole genome shotgun (WGS) entry which is preliminary data.</text>
</comment>
<dbReference type="Proteomes" id="UP000742786">
    <property type="component" value="Unassembled WGS sequence"/>
</dbReference>
<dbReference type="AlphaFoldDB" id="A0A916NAG0"/>
<proteinExistence type="predicted"/>
<dbReference type="RefSeq" id="WP_220637105.1">
    <property type="nucleotide sequence ID" value="NZ_CAJQUM010000001.1"/>
</dbReference>
<reference evidence="1" key="1">
    <citation type="submission" date="2021-04" db="EMBL/GenBank/DDBJ databases">
        <authorList>
            <person name="Hornung B."/>
        </authorList>
    </citation>
    <scope>NUCLEOTIDE SEQUENCE</scope>
    <source>
        <strain evidence="1">G5G6</strain>
    </source>
</reference>
<accession>A0A916NAG0</accession>
<dbReference type="InterPro" id="IPR043519">
    <property type="entry name" value="NT_sf"/>
</dbReference>